<evidence type="ECO:0000313" key="3">
    <source>
        <dbReference type="EMBL" id="KAK4316564.1"/>
    </source>
</evidence>
<organism evidence="3 4">
    <name type="scientific">Petrolisthes manimaculis</name>
    <dbReference type="NCBI Taxonomy" id="1843537"/>
    <lineage>
        <taxon>Eukaryota</taxon>
        <taxon>Metazoa</taxon>
        <taxon>Ecdysozoa</taxon>
        <taxon>Arthropoda</taxon>
        <taxon>Crustacea</taxon>
        <taxon>Multicrustacea</taxon>
        <taxon>Malacostraca</taxon>
        <taxon>Eumalacostraca</taxon>
        <taxon>Eucarida</taxon>
        <taxon>Decapoda</taxon>
        <taxon>Pleocyemata</taxon>
        <taxon>Anomura</taxon>
        <taxon>Galatheoidea</taxon>
        <taxon>Porcellanidae</taxon>
        <taxon>Petrolisthes</taxon>
    </lineage>
</organism>
<dbReference type="EMBL" id="JAWZYT010001010">
    <property type="protein sequence ID" value="KAK4316564.1"/>
    <property type="molecule type" value="Genomic_DNA"/>
</dbReference>
<gene>
    <name evidence="3" type="ORF">Pmani_012266</name>
</gene>
<feature type="signal peptide" evidence="2">
    <location>
        <begin position="1"/>
        <end position="22"/>
    </location>
</feature>
<keyword evidence="4" id="KW-1185">Reference proteome</keyword>
<accession>A0AAE1UF74</accession>
<comment type="caution">
    <text evidence="3">The sequence shown here is derived from an EMBL/GenBank/DDBJ whole genome shotgun (WGS) entry which is preliminary data.</text>
</comment>
<evidence type="ECO:0000256" key="2">
    <source>
        <dbReference type="SAM" id="SignalP"/>
    </source>
</evidence>
<feature type="compositionally biased region" description="Low complexity" evidence="1">
    <location>
        <begin position="201"/>
        <end position="213"/>
    </location>
</feature>
<proteinExistence type="predicted"/>
<keyword evidence="2" id="KW-0732">Signal</keyword>
<protein>
    <submittedName>
        <fullName evidence="3">Uncharacterized protein</fullName>
    </submittedName>
</protein>
<evidence type="ECO:0000256" key="1">
    <source>
        <dbReference type="SAM" id="MobiDB-lite"/>
    </source>
</evidence>
<feature type="region of interest" description="Disordered" evidence="1">
    <location>
        <begin position="176"/>
        <end position="229"/>
    </location>
</feature>
<feature type="compositionally biased region" description="Polar residues" evidence="1">
    <location>
        <begin position="176"/>
        <end position="191"/>
    </location>
</feature>
<dbReference type="AlphaFoldDB" id="A0AAE1UF74"/>
<dbReference type="Proteomes" id="UP001292094">
    <property type="component" value="Unassembled WGS sequence"/>
</dbReference>
<sequence length="239" mass="26879">MSVVFGLSALVACVALIPLWETENIRLPDTLADLDSLHTGPACMRAATLSHLTHLFVNRQWHGTLLKLPRVCLLHYYPDLTPQLYDSLTQHLQALNIKCLQNRQHQWASPVCQLPLLLDTHLQTHHNSGRTLTYARTTRGSAMLYAFATPRLPYCQTNSGKQIRRWQDNALHANAHSMTSNLGPPSNTPTHQQHHLHAPSTTNYNTATNFANAPLPPAQQHVSKPGHTHHYTSRTLLWV</sequence>
<name>A0AAE1UF74_9EUCA</name>
<feature type="chain" id="PRO_5042293458" evidence="2">
    <location>
        <begin position="23"/>
        <end position="239"/>
    </location>
</feature>
<evidence type="ECO:0000313" key="4">
    <source>
        <dbReference type="Proteomes" id="UP001292094"/>
    </source>
</evidence>
<reference evidence="3" key="1">
    <citation type="submission" date="2023-11" db="EMBL/GenBank/DDBJ databases">
        <title>Genome assemblies of two species of porcelain crab, Petrolisthes cinctipes and Petrolisthes manimaculis (Anomura: Porcellanidae).</title>
        <authorList>
            <person name="Angst P."/>
        </authorList>
    </citation>
    <scope>NUCLEOTIDE SEQUENCE</scope>
    <source>
        <strain evidence="3">PB745_02</strain>
        <tissue evidence="3">Gill</tissue>
    </source>
</reference>